<accession>A0A1H6ZKL4</accession>
<dbReference type="RefSeq" id="WP_091831345.1">
    <property type="nucleotide sequence ID" value="NZ_FNZK01000009.1"/>
</dbReference>
<dbReference type="Proteomes" id="UP000199662">
    <property type="component" value="Unassembled WGS sequence"/>
</dbReference>
<proteinExistence type="predicted"/>
<evidence type="ECO:0000313" key="2">
    <source>
        <dbReference type="Proteomes" id="UP000199662"/>
    </source>
</evidence>
<keyword evidence="2" id="KW-1185">Reference proteome</keyword>
<evidence type="ECO:0000313" key="1">
    <source>
        <dbReference type="EMBL" id="SEJ50120.1"/>
    </source>
</evidence>
<organism evidence="1 2">
    <name type="scientific">Propionispira arboris</name>
    <dbReference type="NCBI Taxonomy" id="84035"/>
    <lineage>
        <taxon>Bacteria</taxon>
        <taxon>Bacillati</taxon>
        <taxon>Bacillota</taxon>
        <taxon>Negativicutes</taxon>
        <taxon>Selenomonadales</taxon>
        <taxon>Selenomonadaceae</taxon>
        <taxon>Propionispira</taxon>
    </lineage>
</organism>
<dbReference type="AlphaFoldDB" id="A0A1H6ZKL4"/>
<gene>
    <name evidence="1" type="ORF">SAMN05660742_10911</name>
</gene>
<sequence>MKGAILRRGEEYYTYMSKVFAAIKDEQLKYNWLITDCICYPQNAKYTELLSQEYAWITGEELTHMIDREDFQWIWGVLSGFMKNITLEEVLKYKLPYADGFTGFWGSTLNIQHPLADIEIVPWDSSLVLAISRNNIVIDNFMNYFPLAQDLTTYNKQFEK</sequence>
<protein>
    <submittedName>
        <fullName evidence="1">Uncharacterized protein</fullName>
    </submittedName>
</protein>
<reference evidence="1 2" key="1">
    <citation type="submission" date="2016-10" db="EMBL/GenBank/DDBJ databases">
        <authorList>
            <person name="de Groot N.N."/>
        </authorList>
    </citation>
    <scope>NUCLEOTIDE SEQUENCE [LARGE SCALE GENOMIC DNA]</scope>
    <source>
        <strain evidence="1 2">DSM 2179</strain>
    </source>
</reference>
<name>A0A1H6ZKL4_9FIRM</name>
<dbReference type="EMBL" id="FNZK01000009">
    <property type="protein sequence ID" value="SEJ50120.1"/>
    <property type="molecule type" value="Genomic_DNA"/>
</dbReference>